<gene>
    <name evidence="2" type="ORF">EPR50_G00190820</name>
</gene>
<feature type="compositionally biased region" description="Basic residues" evidence="1">
    <location>
        <begin position="161"/>
        <end position="170"/>
    </location>
</feature>
<feature type="compositionally biased region" description="Polar residues" evidence="1">
    <location>
        <begin position="467"/>
        <end position="478"/>
    </location>
</feature>
<reference evidence="2 3" key="1">
    <citation type="submission" date="2019-01" db="EMBL/GenBank/DDBJ databases">
        <title>A chromosome-scale genome assembly of the yellow perch, Perca flavescens.</title>
        <authorList>
            <person name="Feron R."/>
            <person name="Morvezen R."/>
            <person name="Bestin A."/>
            <person name="Haffray P."/>
            <person name="Klopp C."/>
            <person name="Zahm M."/>
            <person name="Cabau C."/>
            <person name="Roques C."/>
            <person name="Donnadieu C."/>
            <person name="Bouchez O."/>
            <person name="Christie M."/>
            <person name="Larson W."/>
            <person name="Guiguen Y."/>
        </authorList>
    </citation>
    <scope>NUCLEOTIDE SEQUENCE [LARGE SCALE GENOMIC DNA]</scope>
    <source>
        <strain evidence="2">YP-PL-M2</strain>
        <tissue evidence="2">Blood</tissue>
    </source>
</reference>
<feature type="compositionally biased region" description="Basic residues" evidence="1">
    <location>
        <begin position="741"/>
        <end position="751"/>
    </location>
</feature>
<feature type="compositionally biased region" description="Low complexity" evidence="1">
    <location>
        <begin position="660"/>
        <end position="669"/>
    </location>
</feature>
<sequence>MISEEQPTAETATGKVTEMNTTATKAEHEEKSVRGRRAETAEDKREAAAEQTEDPVGPAPVRGRRGKTTEAAAPPAVKQTRGRNAKSQEGRDVELAVEKSASLPPKVAFKPRRGRNAKKASEYQPAMVQEVAPEIEPNRPVDVDVAQEARDSAAPLEKAVLKPKRGRKTKQPSTHRDGVPQADKANDANEVCSDQLEVVLSGSDENQEQPTAETATGKVTEMDTTATGAEHKKKSVRGRRAETAEGKREAAAEQTEDPVGPAPVRGRRGKTTEAAAPPAVKQTRGRNAKSQEGRDVELAVEKTASLPPKVALKPRRGRNAKTASDDQPEMGPEKAVETTVVTEISTQAVSDRTPIKENDSAPPAEEAVLKPVRGRKTKQTPVGPPQLEPEKNEVGINEPLAADAQPQKSIPSLGKPRRGRPTKPDAVERNEVMEDTVVAVGTKQWSQPPLRAKREINAKQDEEKLESTSVGTATSQEPAQKLRRTRKAEQDVEPREVQAIEMVVPEKTEAPLVAEPVKMDEPTTVAAKPRRGGRNAKQGPVESTEVQEAPAVCSADKLKRGRRGKPVTEEVGVAAVVPEEKPDHELEAEGKNIAEPDTPVIKPSRARAAKTSVINEVSQAIPAKGARRGAALPLDESNAESTEPAPTSVEPATRGRRAAAAKPTADDATVTGEQPNNAVVGDTKMSKRSVRWKAAVEVFDISRVSLTPVKAVRGRKPKRVSESALKAQVCQKILTKLKRRISQTKRARRGAKVADVTTDEAESPRKVKSVEAETQPKTQRGRIAKK</sequence>
<organism evidence="2 3">
    <name type="scientific">Perca flavescens</name>
    <name type="common">American yellow perch</name>
    <name type="synonym">Morone flavescens</name>
    <dbReference type="NCBI Taxonomy" id="8167"/>
    <lineage>
        <taxon>Eukaryota</taxon>
        <taxon>Metazoa</taxon>
        <taxon>Chordata</taxon>
        <taxon>Craniata</taxon>
        <taxon>Vertebrata</taxon>
        <taxon>Euteleostomi</taxon>
        <taxon>Actinopterygii</taxon>
        <taxon>Neopterygii</taxon>
        <taxon>Teleostei</taxon>
        <taxon>Neoteleostei</taxon>
        <taxon>Acanthomorphata</taxon>
        <taxon>Eupercaria</taxon>
        <taxon>Perciformes</taxon>
        <taxon>Percoidei</taxon>
        <taxon>Percidae</taxon>
        <taxon>Percinae</taxon>
        <taxon>Perca</taxon>
    </lineage>
</organism>
<feature type="compositionally biased region" description="Basic and acidic residues" evidence="1">
    <location>
        <begin position="422"/>
        <end position="432"/>
    </location>
</feature>
<feature type="compositionally biased region" description="Basic and acidic residues" evidence="1">
    <location>
        <begin position="289"/>
        <end position="300"/>
    </location>
</feature>
<feature type="compositionally biased region" description="Basic and acidic residues" evidence="1">
    <location>
        <begin position="487"/>
        <end position="509"/>
    </location>
</feature>
<evidence type="ECO:0000313" key="3">
    <source>
        <dbReference type="Proteomes" id="UP000295070"/>
    </source>
</evidence>
<feature type="compositionally biased region" description="Basic and acidic residues" evidence="1">
    <location>
        <begin position="25"/>
        <end position="48"/>
    </location>
</feature>
<accession>A0A484C9K1</accession>
<evidence type="ECO:0000256" key="1">
    <source>
        <dbReference type="SAM" id="MobiDB-lite"/>
    </source>
</evidence>
<proteinExistence type="predicted"/>
<name>A0A484C9K1_PERFV</name>
<feature type="compositionally biased region" description="Basic and acidic residues" evidence="1">
    <location>
        <begin position="239"/>
        <end position="251"/>
    </location>
</feature>
<comment type="caution">
    <text evidence="2">The sequence shown here is derived from an EMBL/GenBank/DDBJ whole genome shotgun (WGS) entry which is preliminary data.</text>
</comment>
<feature type="compositionally biased region" description="Basic and acidic residues" evidence="1">
    <location>
        <begin position="762"/>
        <end position="771"/>
    </location>
</feature>
<feature type="region of interest" description="Disordered" evidence="1">
    <location>
        <begin position="577"/>
        <end position="607"/>
    </location>
</feature>
<evidence type="ECO:0000313" key="2">
    <source>
        <dbReference type="EMBL" id="TDH00639.1"/>
    </source>
</evidence>
<feature type="compositionally biased region" description="Polar residues" evidence="1">
    <location>
        <begin position="1"/>
        <end position="11"/>
    </location>
</feature>
<feature type="compositionally biased region" description="Basic and acidic residues" evidence="1">
    <location>
        <begin position="578"/>
        <end position="594"/>
    </location>
</feature>
<feature type="compositionally biased region" description="Basic residues" evidence="1">
    <location>
        <begin position="109"/>
        <end position="118"/>
    </location>
</feature>
<feature type="region of interest" description="Disordered" evidence="1">
    <location>
        <begin position="741"/>
        <end position="786"/>
    </location>
</feature>
<dbReference type="EMBL" id="SCKG01000018">
    <property type="protein sequence ID" value="TDH00639.1"/>
    <property type="molecule type" value="Genomic_DNA"/>
</dbReference>
<keyword evidence="3" id="KW-1185">Reference proteome</keyword>
<feature type="compositionally biased region" description="Polar residues" evidence="1">
    <location>
        <begin position="339"/>
        <end position="350"/>
    </location>
</feature>
<feature type="compositionally biased region" description="Basic and acidic residues" evidence="1">
    <location>
        <begin position="452"/>
        <end position="466"/>
    </location>
</feature>
<feature type="region of interest" description="Disordered" evidence="1">
    <location>
        <begin position="1"/>
        <end position="549"/>
    </location>
</feature>
<dbReference type="AlphaFoldDB" id="A0A484C9K1"/>
<dbReference type="STRING" id="8167.A0A484C9K1"/>
<feature type="compositionally biased region" description="Basic and acidic residues" evidence="1">
    <location>
        <begin position="86"/>
        <end position="97"/>
    </location>
</feature>
<feature type="region of interest" description="Disordered" evidence="1">
    <location>
        <begin position="623"/>
        <end position="687"/>
    </location>
</feature>
<dbReference type="Proteomes" id="UP000295070">
    <property type="component" value="Chromosome 18"/>
</dbReference>
<feature type="compositionally biased region" description="Basic and acidic residues" evidence="1">
    <location>
        <begin position="136"/>
        <end position="151"/>
    </location>
</feature>
<protein>
    <submittedName>
        <fullName evidence="2">Uncharacterized protein</fullName>
    </submittedName>
</protein>